<sequence length="217" mass="22792">MNGDIMTVLSSLAANPNLLSQIQALIAAQAPQAAGQSIPNVEHSGAGRSDMRETRGCSPQALTSRARNSSRARPPNLRHLLWEIAVAFVLILGPAQPAILVLVLAILGLVVVVFHMITIACMDVLALVAILGLTITITCADALVLVAILGLPIVITHADVLVLVLSTENQILTPITVPTPMILENHRAGARVATTTQCPPPIRKEAARDAVVVSIKS</sequence>
<feature type="region of interest" description="Disordered" evidence="1">
    <location>
        <begin position="37"/>
        <end position="72"/>
    </location>
</feature>
<evidence type="ECO:0000313" key="3">
    <source>
        <dbReference type="EMBL" id="KAB5587701.1"/>
    </source>
</evidence>
<keyword evidence="2" id="KW-0812">Transmembrane</keyword>
<name>A0A5N5Q8E2_9AGAM</name>
<reference evidence="3 4" key="1">
    <citation type="journal article" date="2019" name="Fungal Biol. Biotechnol.">
        <title>Draft genome sequence of fastidious pathogen Ceratobasidium theobromae, which causes vascular-streak dieback in Theobroma cacao.</title>
        <authorList>
            <person name="Ali S.S."/>
            <person name="Asman A."/>
            <person name="Shao J."/>
            <person name="Firmansyah A.P."/>
            <person name="Susilo A.W."/>
            <person name="Rosmana A."/>
            <person name="McMahon P."/>
            <person name="Junaid M."/>
            <person name="Guest D."/>
            <person name="Kheng T.Y."/>
            <person name="Meinhardt L.W."/>
            <person name="Bailey B.A."/>
        </authorList>
    </citation>
    <scope>NUCLEOTIDE SEQUENCE [LARGE SCALE GENOMIC DNA]</scope>
    <source>
        <strain evidence="3 4">CT2</strain>
    </source>
</reference>
<dbReference type="EMBL" id="SSOP01000853">
    <property type="protein sequence ID" value="KAB5587701.1"/>
    <property type="molecule type" value="Genomic_DNA"/>
</dbReference>
<dbReference type="AlphaFoldDB" id="A0A5N5Q8E2"/>
<feature type="transmembrane region" description="Helical" evidence="2">
    <location>
        <begin position="142"/>
        <end position="165"/>
    </location>
</feature>
<keyword evidence="2" id="KW-0472">Membrane</keyword>
<gene>
    <name evidence="3" type="ORF">CTheo_8859</name>
</gene>
<evidence type="ECO:0000313" key="4">
    <source>
        <dbReference type="Proteomes" id="UP000383932"/>
    </source>
</evidence>
<keyword evidence="4" id="KW-1185">Reference proteome</keyword>
<protein>
    <recommendedName>
        <fullName evidence="5">Transmembrane protein</fullName>
    </recommendedName>
</protein>
<dbReference type="Proteomes" id="UP000383932">
    <property type="component" value="Unassembled WGS sequence"/>
</dbReference>
<proteinExistence type="predicted"/>
<feature type="transmembrane region" description="Helical" evidence="2">
    <location>
        <begin position="80"/>
        <end position="107"/>
    </location>
</feature>
<evidence type="ECO:0008006" key="5">
    <source>
        <dbReference type="Google" id="ProtNLM"/>
    </source>
</evidence>
<evidence type="ECO:0000256" key="1">
    <source>
        <dbReference type="SAM" id="MobiDB-lite"/>
    </source>
</evidence>
<evidence type="ECO:0000256" key="2">
    <source>
        <dbReference type="SAM" id="Phobius"/>
    </source>
</evidence>
<accession>A0A5N5Q8E2</accession>
<organism evidence="3 4">
    <name type="scientific">Ceratobasidium theobromae</name>
    <dbReference type="NCBI Taxonomy" id="1582974"/>
    <lineage>
        <taxon>Eukaryota</taxon>
        <taxon>Fungi</taxon>
        <taxon>Dikarya</taxon>
        <taxon>Basidiomycota</taxon>
        <taxon>Agaricomycotina</taxon>
        <taxon>Agaricomycetes</taxon>
        <taxon>Cantharellales</taxon>
        <taxon>Ceratobasidiaceae</taxon>
        <taxon>Ceratobasidium</taxon>
    </lineage>
</organism>
<comment type="caution">
    <text evidence="3">The sequence shown here is derived from an EMBL/GenBank/DDBJ whole genome shotgun (WGS) entry which is preliminary data.</text>
</comment>
<keyword evidence="2" id="KW-1133">Transmembrane helix</keyword>
<feature type="transmembrane region" description="Helical" evidence="2">
    <location>
        <begin position="113"/>
        <end position="135"/>
    </location>
</feature>